<keyword evidence="5" id="KW-0862">Zinc</keyword>
<dbReference type="NCBIfam" id="NF033823">
    <property type="entry name" value="archmetzin"/>
    <property type="match status" value="1"/>
</dbReference>
<dbReference type="GO" id="GO:0008237">
    <property type="term" value="F:metallopeptidase activity"/>
    <property type="evidence" value="ECO:0007669"/>
    <property type="project" value="UniProtKB-KW"/>
</dbReference>
<protein>
    <submittedName>
        <fullName evidence="7">Archaemetzincin family Zn-dependent metalloprotease</fullName>
    </submittedName>
</protein>
<dbReference type="PANTHER" id="PTHR15910:SF1">
    <property type="entry name" value="ARCHAEMETZINCIN-2"/>
    <property type="match status" value="1"/>
</dbReference>
<evidence type="ECO:0000313" key="7">
    <source>
        <dbReference type="EMBL" id="MBL0736868.1"/>
    </source>
</evidence>
<keyword evidence="8" id="KW-1185">Reference proteome</keyword>
<evidence type="ECO:0000313" key="8">
    <source>
        <dbReference type="Proteomes" id="UP000603728"/>
    </source>
</evidence>
<dbReference type="Gene3D" id="3.40.390.10">
    <property type="entry name" value="Collagenase (Catalytic Domain)"/>
    <property type="match status" value="1"/>
</dbReference>
<comment type="cofactor">
    <cofactor evidence="1">
        <name>Zn(2+)</name>
        <dbReference type="ChEBI" id="CHEBI:29105"/>
    </cofactor>
</comment>
<accession>A0ABS1KC27</accession>
<evidence type="ECO:0000256" key="1">
    <source>
        <dbReference type="ARBA" id="ARBA00001947"/>
    </source>
</evidence>
<organism evidence="7 8">
    <name type="scientific">Flavobacterium tagetis</name>
    <dbReference type="NCBI Taxonomy" id="2801336"/>
    <lineage>
        <taxon>Bacteria</taxon>
        <taxon>Pseudomonadati</taxon>
        <taxon>Bacteroidota</taxon>
        <taxon>Flavobacteriia</taxon>
        <taxon>Flavobacteriales</taxon>
        <taxon>Flavobacteriaceae</taxon>
        <taxon>Flavobacterium</taxon>
    </lineage>
</organism>
<dbReference type="EMBL" id="JAERSF010000002">
    <property type="protein sequence ID" value="MBL0736868.1"/>
    <property type="molecule type" value="Genomic_DNA"/>
</dbReference>
<sequence>MKKMFLLVFVILLSCQSDKKEKTNLKTSSIPKQILPPQPYFVDIKVNDVKLGKPTYGDWLFSHKENGQSFEQFVRTKHVVPTKEENIIYLQPIGKFDSMQIKQIELVRHYLQIFFQLETKVLGNVSNDKIPNHARRIGDVGQEQFLAGYILTDVLKEENPSNRIALMAITEKDLYPKPEWNYVFGLASYRDKIAVSSIYRMQKEADFSLALERLLKICSHEIGHMFGLHHCIEASCVMNGTNSMTETDSHSIRLCSLCQRKLNSGFKYDNLKRLKELEEFFQKNNLNEGLVLMKKDFEKIKNK</sequence>
<evidence type="ECO:0000256" key="4">
    <source>
        <dbReference type="ARBA" id="ARBA00022801"/>
    </source>
</evidence>
<dbReference type="InterPro" id="IPR012091">
    <property type="entry name" value="Pept_M54_archaemetzncn_arc/bac"/>
</dbReference>
<keyword evidence="3" id="KW-0479">Metal-binding</keyword>
<evidence type="ECO:0000256" key="2">
    <source>
        <dbReference type="ARBA" id="ARBA00022670"/>
    </source>
</evidence>
<dbReference type="RefSeq" id="WP_202000185.1">
    <property type="nucleotide sequence ID" value="NZ_JAERSF010000002.1"/>
</dbReference>
<dbReference type="SUPFAM" id="SSF55486">
    <property type="entry name" value="Metalloproteases ('zincins'), catalytic domain"/>
    <property type="match status" value="1"/>
</dbReference>
<dbReference type="InterPro" id="IPR012962">
    <property type="entry name" value="Pept_M54_archaemetzincn"/>
</dbReference>
<proteinExistence type="predicted"/>
<dbReference type="Proteomes" id="UP000603728">
    <property type="component" value="Unassembled WGS sequence"/>
</dbReference>
<dbReference type="InterPro" id="IPR024079">
    <property type="entry name" value="MetalloPept_cat_dom_sf"/>
</dbReference>
<gene>
    <name evidence="7" type="ORF">JI750_08250</name>
</gene>
<dbReference type="PROSITE" id="PS51257">
    <property type="entry name" value="PROKAR_LIPOPROTEIN"/>
    <property type="match status" value="1"/>
</dbReference>
<evidence type="ECO:0000256" key="6">
    <source>
        <dbReference type="ARBA" id="ARBA00023049"/>
    </source>
</evidence>
<comment type="caution">
    <text evidence="7">The sequence shown here is derived from an EMBL/GenBank/DDBJ whole genome shotgun (WGS) entry which is preliminary data.</text>
</comment>
<dbReference type="CDD" id="cd11375">
    <property type="entry name" value="Peptidase_M54"/>
    <property type="match status" value="1"/>
</dbReference>
<reference evidence="7 8" key="1">
    <citation type="submission" date="2021-01" db="EMBL/GenBank/DDBJ databases">
        <title>Genome seq and assembly of Flavobacterium sp. GN10.</title>
        <authorList>
            <person name="Chhetri G."/>
        </authorList>
    </citation>
    <scope>NUCLEOTIDE SEQUENCE [LARGE SCALE GENOMIC DNA]</scope>
    <source>
        <strain evidence="7 8">GN10</strain>
    </source>
</reference>
<evidence type="ECO:0000256" key="3">
    <source>
        <dbReference type="ARBA" id="ARBA00022723"/>
    </source>
</evidence>
<keyword evidence="6 7" id="KW-0482">Metalloprotease</keyword>
<keyword evidence="2" id="KW-0645">Protease</keyword>
<keyword evidence="4" id="KW-0378">Hydrolase</keyword>
<name>A0ABS1KC27_9FLAO</name>
<dbReference type="Pfam" id="PF07998">
    <property type="entry name" value="Peptidase_M54"/>
    <property type="match status" value="1"/>
</dbReference>
<dbReference type="PANTHER" id="PTHR15910">
    <property type="entry name" value="ARCHAEMETZINCIN"/>
    <property type="match status" value="1"/>
</dbReference>
<evidence type="ECO:0000256" key="5">
    <source>
        <dbReference type="ARBA" id="ARBA00022833"/>
    </source>
</evidence>